<dbReference type="InterPro" id="IPR029479">
    <property type="entry name" value="Nitroreductase"/>
</dbReference>
<gene>
    <name evidence="4" type="ORF">FB547_10824</name>
</gene>
<dbReference type="Gene3D" id="3.40.109.10">
    <property type="entry name" value="NADH Oxidase"/>
    <property type="match status" value="1"/>
</dbReference>
<feature type="domain" description="Nitroreductase" evidence="3">
    <location>
        <begin position="17"/>
        <end position="59"/>
    </location>
</feature>
<dbReference type="PANTHER" id="PTHR43673:SF10">
    <property type="entry name" value="NADH DEHYDROGENASE_NAD(P)H NITROREDUCTASE XCC3605-RELATED"/>
    <property type="match status" value="1"/>
</dbReference>
<evidence type="ECO:0000313" key="5">
    <source>
        <dbReference type="Proteomes" id="UP000319722"/>
    </source>
</evidence>
<proteinExistence type="inferred from homology"/>
<dbReference type="RefSeq" id="WP_145745755.1">
    <property type="nucleotide sequence ID" value="NZ_VIVL01000008.1"/>
</dbReference>
<dbReference type="AlphaFoldDB" id="A0A561BGI0"/>
<dbReference type="InterPro" id="IPR000415">
    <property type="entry name" value="Nitroreductase-like"/>
</dbReference>
<dbReference type="CDD" id="cd02138">
    <property type="entry name" value="TdsD-like"/>
    <property type="match status" value="1"/>
</dbReference>
<reference evidence="4 5" key="1">
    <citation type="submission" date="2019-06" db="EMBL/GenBank/DDBJ databases">
        <title>Sorghum-associated microbial communities from plants grown in Nebraska, USA.</title>
        <authorList>
            <person name="Schachtman D."/>
        </authorList>
    </citation>
    <scope>NUCLEOTIDE SEQUENCE [LARGE SCALE GENOMIC DNA]</scope>
    <source>
        <strain evidence="4 5">T529</strain>
    </source>
</reference>
<dbReference type="Pfam" id="PF00881">
    <property type="entry name" value="Nitroreductase"/>
    <property type="match status" value="2"/>
</dbReference>
<protein>
    <submittedName>
        <fullName evidence="4">Nitroreductase</fullName>
    </submittedName>
</protein>
<organism evidence="4 5">
    <name type="scientific">Variovorax beijingensis</name>
    <dbReference type="NCBI Taxonomy" id="2496117"/>
    <lineage>
        <taxon>Bacteria</taxon>
        <taxon>Pseudomonadati</taxon>
        <taxon>Pseudomonadota</taxon>
        <taxon>Betaproteobacteria</taxon>
        <taxon>Burkholderiales</taxon>
        <taxon>Comamonadaceae</taxon>
        <taxon>Variovorax</taxon>
    </lineage>
</organism>
<comment type="similarity">
    <text evidence="1">Belongs to the nitroreductase family.</text>
</comment>
<comment type="caution">
    <text evidence="4">The sequence shown here is derived from an EMBL/GenBank/DDBJ whole genome shotgun (WGS) entry which is preliminary data.</text>
</comment>
<evidence type="ECO:0000259" key="3">
    <source>
        <dbReference type="Pfam" id="PF00881"/>
    </source>
</evidence>
<evidence type="ECO:0000256" key="1">
    <source>
        <dbReference type="ARBA" id="ARBA00007118"/>
    </source>
</evidence>
<name>A0A561BGI0_9BURK</name>
<accession>A0A561BGI0</accession>
<feature type="domain" description="Nitroreductase" evidence="3">
    <location>
        <begin position="73"/>
        <end position="162"/>
    </location>
</feature>
<dbReference type="Proteomes" id="UP000319722">
    <property type="component" value="Unassembled WGS sequence"/>
</dbReference>
<dbReference type="EMBL" id="VIVL01000008">
    <property type="protein sequence ID" value="TWD77969.1"/>
    <property type="molecule type" value="Genomic_DNA"/>
</dbReference>
<keyword evidence="2" id="KW-0560">Oxidoreductase</keyword>
<sequence>MTEARQPDHPINSLFVDRWSPRAFTGEPIAKPMLLSLLEAARWAPSAYNAQPWRFIYAQRETLSWEPIFATLVEFNQGWAQHAAALVVIVSARQAVFPGQTDAAPNAWHSFDAGAAWASIAFQATLAGWSAHGMAGFDADRLRKAAGIPDTYALETVLAIGKQGDKALLAEGLRAREMPNGRLPLTQLAAEGRFTFSE</sequence>
<evidence type="ECO:0000256" key="2">
    <source>
        <dbReference type="ARBA" id="ARBA00023002"/>
    </source>
</evidence>
<dbReference type="SUPFAM" id="SSF55469">
    <property type="entry name" value="FMN-dependent nitroreductase-like"/>
    <property type="match status" value="1"/>
</dbReference>
<dbReference type="GO" id="GO:0016491">
    <property type="term" value="F:oxidoreductase activity"/>
    <property type="evidence" value="ECO:0007669"/>
    <property type="project" value="UniProtKB-KW"/>
</dbReference>
<dbReference type="OrthoDB" id="9802510at2"/>
<dbReference type="PANTHER" id="PTHR43673">
    <property type="entry name" value="NAD(P)H NITROREDUCTASE YDGI-RELATED"/>
    <property type="match status" value="1"/>
</dbReference>
<evidence type="ECO:0000313" key="4">
    <source>
        <dbReference type="EMBL" id="TWD77969.1"/>
    </source>
</evidence>